<name>A0A179F8C0_METCM</name>
<dbReference type="InterPro" id="IPR044862">
    <property type="entry name" value="Pro_4_hyd_alph_FE2OG_OXY"/>
</dbReference>
<dbReference type="GO" id="GO:0005783">
    <property type="term" value="C:endoplasmic reticulum"/>
    <property type="evidence" value="ECO:0007669"/>
    <property type="project" value="TreeGrafter"/>
</dbReference>
<dbReference type="InterPro" id="IPR006620">
    <property type="entry name" value="Pro_4_hyd_alph"/>
</dbReference>
<evidence type="ECO:0000256" key="5">
    <source>
        <dbReference type="ARBA" id="ARBA00023004"/>
    </source>
</evidence>
<keyword evidence="3" id="KW-0223">Dioxygenase</keyword>
<organism evidence="8 9">
    <name type="scientific">Pochonia chlamydosporia 170</name>
    <dbReference type="NCBI Taxonomy" id="1380566"/>
    <lineage>
        <taxon>Eukaryota</taxon>
        <taxon>Fungi</taxon>
        <taxon>Dikarya</taxon>
        <taxon>Ascomycota</taxon>
        <taxon>Pezizomycotina</taxon>
        <taxon>Sordariomycetes</taxon>
        <taxon>Hypocreomycetidae</taxon>
        <taxon>Hypocreales</taxon>
        <taxon>Clavicipitaceae</taxon>
        <taxon>Pochonia</taxon>
    </lineage>
</organism>
<evidence type="ECO:0000256" key="2">
    <source>
        <dbReference type="ARBA" id="ARBA00022723"/>
    </source>
</evidence>
<dbReference type="Gene3D" id="2.60.120.620">
    <property type="entry name" value="q2cbj1_9rhob like domain"/>
    <property type="match status" value="1"/>
</dbReference>
<evidence type="ECO:0000256" key="4">
    <source>
        <dbReference type="ARBA" id="ARBA00023002"/>
    </source>
</evidence>
<dbReference type="PANTHER" id="PTHR10869:SF241">
    <property type="entry name" value="FE2OG DIOXYGENASE DOMAIN-CONTAINING PROTEIN"/>
    <property type="match status" value="1"/>
</dbReference>
<dbReference type="EMBL" id="LSBJ02000007">
    <property type="protein sequence ID" value="OAQ61521.1"/>
    <property type="molecule type" value="Genomic_DNA"/>
</dbReference>
<dbReference type="SMART" id="SM00702">
    <property type="entry name" value="P4Hc"/>
    <property type="match status" value="1"/>
</dbReference>
<evidence type="ECO:0000256" key="6">
    <source>
        <dbReference type="SAM" id="MobiDB-lite"/>
    </source>
</evidence>
<evidence type="ECO:0000256" key="1">
    <source>
        <dbReference type="ARBA" id="ARBA00001961"/>
    </source>
</evidence>
<keyword evidence="5" id="KW-0408">Iron</keyword>
<sequence>MSNRKLARIGHSGKENQITNTHYTSKDVSIPDDFLTGPADKPVTLTPVPFATSQVPEYDGLIAVVLDNVISPEECQQLLKLAEASAETQGEDASPWRPALVNVGVGREIAITDYRNSDRIIWDKQTIVDRLWNRCIQADGLKELLSKTPDDDIGLPGRWVFERLNDRMRFLKYTEGQFFNSHFDGPYHYTADGTEIRTHYTVHLYLNDSEETSPSGEGFRGGATPFLSRDEKRRIDVNPRAGSVLIFQHRGLRHQGSKVLSGVKYTMRTDILYRWVSDEKTGP</sequence>
<dbReference type="STRING" id="1380566.A0A179F8C0"/>
<keyword evidence="9" id="KW-1185">Reference proteome</keyword>
<dbReference type="GO" id="GO:0004656">
    <property type="term" value="F:procollagen-proline 4-dioxygenase activity"/>
    <property type="evidence" value="ECO:0007669"/>
    <property type="project" value="TreeGrafter"/>
</dbReference>
<accession>A0A179F8C0</accession>
<dbReference type="GO" id="GO:0031418">
    <property type="term" value="F:L-ascorbic acid binding"/>
    <property type="evidence" value="ECO:0007669"/>
    <property type="project" value="InterPro"/>
</dbReference>
<dbReference type="AlphaFoldDB" id="A0A179F8C0"/>
<dbReference type="InterPro" id="IPR045054">
    <property type="entry name" value="P4HA-like"/>
</dbReference>
<dbReference type="Proteomes" id="UP000078397">
    <property type="component" value="Unassembled WGS sequence"/>
</dbReference>
<feature type="domain" description="Prolyl 4-hydroxylase alpha subunit" evidence="7">
    <location>
        <begin position="61"/>
        <end position="272"/>
    </location>
</feature>
<dbReference type="PANTHER" id="PTHR10869">
    <property type="entry name" value="PROLYL 4-HYDROXYLASE ALPHA SUBUNIT"/>
    <property type="match status" value="1"/>
</dbReference>
<proteinExistence type="predicted"/>
<dbReference type="Pfam" id="PF13640">
    <property type="entry name" value="2OG-FeII_Oxy_3"/>
    <property type="match status" value="1"/>
</dbReference>
<evidence type="ECO:0000313" key="8">
    <source>
        <dbReference type="EMBL" id="OAQ61521.1"/>
    </source>
</evidence>
<dbReference type="KEGG" id="pchm:VFPPC_14584"/>
<dbReference type="OrthoDB" id="69177at2759"/>
<dbReference type="SUPFAM" id="SSF51197">
    <property type="entry name" value="Clavaminate synthase-like"/>
    <property type="match status" value="1"/>
</dbReference>
<keyword evidence="4" id="KW-0560">Oxidoreductase</keyword>
<comment type="cofactor">
    <cofactor evidence="1">
        <name>L-ascorbate</name>
        <dbReference type="ChEBI" id="CHEBI:38290"/>
    </cofactor>
</comment>
<dbReference type="GeneID" id="28856346"/>
<feature type="region of interest" description="Disordered" evidence="6">
    <location>
        <begin position="1"/>
        <end position="23"/>
    </location>
</feature>
<gene>
    <name evidence="8" type="ORF">VFPPC_14584</name>
</gene>
<protein>
    <submittedName>
        <fullName evidence="8">Oxidoreductase domain-containing protein</fullName>
    </submittedName>
</protein>
<keyword evidence="2" id="KW-0479">Metal-binding</keyword>
<evidence type="ECO:0000259" key="7">
    <source>
        <dbReference type="SMART" id="SM00702"/>
    </source>
</evidence>
<evidence type="ECO:0000256" key="3">
    <source>
        <dbReference type="ARBA" id="ARBA00022964"/>
    </source>
</evidence>
<evidence type="ECO:0000313" key="9">
    <source>
        <dbReference type="Proteomes" id="UP000078397"/>
    </source>
</evidence>
<dbReference type="GO" id="GO:0005506">
    <property type="term" value="F:iron ion binding"/>
    <property type="evidence" value="ECO:0007669"/>
    <property type="project" value="InterPro"/>
</dbReference>
<comment type="caution">
    <text evidence="8">The sequence shown here is derived from an EMBL/GenBank/DDBJ whole genome shotgun (WGS) entry which is preliminary data.</text>
</comment>
<reference evidence="8 9" key="1">
    <citation type="journal article" date="2016" name="PLoS Pathog.">
        <title>Biosynthesis of antibiotic leucinostatins in bio-control fungus Purpureocillium lilacinum and their inhibition on phytophthora revealed by genome mining.</title>
        <authorList>
            <person name="Wang G."/>
            <person name="Liu Z."/>
            <person name="Lin R."/>
            <person name="Li E."/>
            <person name="Mao Z."/>
            <person name="Ling J."/>
            <person name="Yang Y."/>
            <person name="Yin W.B."/>
            <person name="Xie B."/>
        </authorList>
    </citation>
    <scope>NUCLEOTIDE SEQUENCE [LARGE SCALE GENOMIC DNA]</scope>
    <source>
        <strain evidence="8">170</strain>
    </source>
</reference>
<dbReference type="RefSeq" id="XP_018139225.1">
    <property type="nucleotide sequence ID" value="XM_018292352.1"/>
</dbReference>